<sequence length="620" mass="72383">MKMQPVDELLPHLEDLKISAFRKAILIKNAVHDVTIGPNSNSMKHVETNDHNFHTNTASDVKNLPKQSSIQYKKSSQEILPFPQILKEIEYERQKDVKSAVDYHIRKFEIFEEQQQANRKQQWFLTQQKYIKKMQDLEQTIKCALKEYESNKSIYHNKLALCYQELEEQRKKSAELLELKKKEKELLSECLAFQKSFHIIYHDILMTIKNCQDEIFKDKLQSVWKECKELSDFMSSLISKLKSTNVTIEDRQKAEIILIKINNLKTEVNEVLLQKDNSNEQQIKQTKTASNLTSSSTLYSQNNISTDSVQNIAEEDNVQNIAQDQTSNNTSLDDYVSKSSFKFYSDIMAFYGKYAETFNELIYDNQYKEFRFDCKKAVNLTVNAISAVNSEHIRDKYVKLYNLIKGQNVVIGDFQINASKHPKGIQYCIDLLAKKFVLQGDLMISSKPEAAFSFATIIISLWNECPEFGKVLLAYFFKECPYLVPIYIPKMVDQTDEEFYECQGYKYIDGKVERQDKFLKRMTGIMRLYFAILISHPKQGQNGNPHNIKIAWSWLASVLKLQPRIDITATMLHTFLETVGYEMQSHYKMQFFKLLRFLIEKYIPSLKRIDNGGPVVRLEC</sequence>
<keyword evidence="10" id="KW-0906">Nuclear pore complex</keyword>
<organism evidence="17 18">
    <name type="scientific">Henosepilachna vigintioctopunctata</name>
    <dbReference type="NCBI Taxonomy" id="420089"/>
    <lineage>
        <taxon>Eukaryota</taxon>
        <taxon>Metazoa</taxon>
        <taxon>Ecdysozoa</taxon>
        <taxon>Arthropoda</taxon>
        <taxon>Hexapoda</taxon>
        <taxon>Insecta</taxon>
        <taxon>Pterygota</taxon>
        <taxon>Neoptera</taxon>
        <taxon>Endopterygota</taxon>
        <taxon>Coleoptera</taxon>
        <taxon>Polyphaga</taxon>
        <taxon>Cucujiformia</taxon>
        <taxon>Coccinelloidea</taxon>
        <taxon>Coccinellidae</taxon>
        <taxon>Epilachninae</taxon>
        <taxon>Epilachnini</taxon>
        <taxon>Henosepilachna</taxon>
    </lineage>
</organism>
<evidence type="ECO:0000256" key="10">
    <source>
        <dbReference type="ARBA" id="ARBA00023132"/>
    </source>
</evidence>
<evidence type="ECO:0000256" key="13">
    <source>
        <dbReference type="ARBA" id="ARBA00026227"/>
    </source>
</evidence>
<evidence type="ECO:0000313" key="18">
    <source>
        <dbReference type="Proteomes" id="UP001431783"/>
    </source>
</evidence>
<dbReference type="FunFam" id="1.25.40.510:FF:000001">
    <property type="entry name" value="Nucleoporin GLE1 isoform 1"/>
    <property type="match status" value="1"/>
</dbReference>
<dbReference type="GO" id="GO:0044614">
    <property type="term" value="C:nuclear pore cytoplasmic filaments"/>
    <property type="evidence" value="ECO:0007669"/>
    <property type="project" value="TreeGrafter"/>
</dbReference>
<keyword evidence="7" id="KW-0653">Protein transport</keyword>
<dbReference type="Proteomes" id="UP001431783">
    <property type="component" value="Unassembled WGS sequence"/>
</dbReference>
<evidence type="ECO:0000256" key="9">
    <source>
        <dbReference type="ARBA" id="ARBA00023054"/>
    </source>
</evidence>
<keyword evidence="5" id="KW-0963">Cytoplasm</keyword>
<evidence type="ECO:0000256" key="11">
    <source>
        <dbReference type="ARBA" id="ARBA00023242"/>
    </source>
</evidence>
<dbReference type="AlphaFoldDB" id="A0AAW1TLR8"/>
<comment type="function">
    <text evidence="12">Required for the export of mRNAs containing poly(A) tails from the nucleus into the cytoplasm. May be involved in the terminal step of the mRNA transport through the nuclear pore complex (NPC).</text>
</comment>
<protein>
    <recommendedName>
        <fullName evidence="13">mRNA export factor GLE1</fullName>
    </recommendedName>
    <alternativeName>
        <fullName evidence="15">GLE1 RNA export mediator</fullName>
    </alternativeName>
    <alternativeName>
        <fullName evidence="14">Nucleoporin GLE1</fullName>
    </alternativeName>
</protein>
<dbReference type="GO" id="GO:0005543">
    <property type="term" value="F:phospholipid binding"/>
    <property type="evidence" value="ECO:0007669"/>
    <property type="project" value="TreeGrafter"/>
</dbReference>
<dbReference type="InterPro" id="IPR038506">
    <property type="entry name" value="GLE1-like_sf"/>
</dbReference>
<evidence type="ECO:0000256" key="8">
    <source>
        <dbReference type="ARBA" id="ARBA00023010"/>
    </source>
</evidence>
<dbReference type="Gene3D" id="1.25.40.510">
    <property type="entry name" value="GLE1-like"/>
    <property type="match status" value="1"/>
</dbReference>
<dbReference type="GO" id="GO:0015031">
    <property type="term" value="P:protein transport"/>
    <property type="evidence" value="ECO:0007669"/>
    <property type="project" value="UniProtKB-KW"/>
</dbReference>
<keyword evidence="11" id="KW-0539">Nucleus</keyword>
<evidence type="ECO:0000256" key="12">
    <source>
        <dbReference type="ARBA" id="ARBA00024680"/>
    </source>
</evidence>
<comment type="similarity">
    <text evidence="3">Belongs to the GLE1 family.</text>
</comment>
<keyword evidence="4" id="KW-0813">Transport</keyword>
<evidence type="ECO:0000256" key="2">
    <source>
        <dbReference type="ARBA" id="ARBA00004567"/>
    </source>
</evidence>
<evidence type="ECO:0000256" key="14">
    <source>
        <dbReference type="ARBA" id="ARBA00029983"/>
    </source>
</evidence>
<proteinExistence type="inferred from homology"/>
<comment type="subcellular location">
    <subcellularLocation>
        <location evidence="1">Cytoplasm</location>
    </subcellularLocation>
    <subcellularLocation>
        <location evidence="2">Nucleus</location>
        <location evidence="2">Nuclear pore complex</location>
    </subcellularLocation>
</comment>
<dbReference type="PANTHER" id="PTHR12960:SF0">
    <property type="entry name" value="MRNA EXPORT FACTOR GLE1"/>
    <property type="match status" value="1"/>
</dbReference>
<dbReference type="GO" id="GO:0000822">
    <property type="term" value="F:inositol hexakisphosphate binding"/>
    <property type="evidence" value="ECO:0007669"/>
    <property type="project" value="TreeGrafter"/>
</dbReference>
<keyword evidence="9 16" id="KW-0175">Coiled coil</keyword>
<dbReference type="GO" id="GO:0016973">
    <property type="term" value="P:poly(A)+ mRNA export from nucleus"/>
    <property type="evidence" value="ECO:0007669"/>
    <property type="project" value="InterPro"/>
</dbReference>
<dbReference type="EMBL" id="JARQZJ010000011">
    <property type="protein sequence ID" value="KAK9872351.1"/>
    <property type="molecule type" value="Genomic_DNA"/>
</dbReference>
<evidence type="ECO:0000256" key="15">
    <source>
        <dbReference type="ARBA" id="ARBA00030897"/>
    </source>
</evidence>
<keyword evidence="18" id="KW-1185">Reference proteome</keyword>
<dbReference type="InterPro" id="IPR012476">
    <property type="entry name" value="GLE1"/>
</dbReference>
<gene>
    <name evidence="17" type="ORF">WA026_017810</name>
</gene>
<feature type="coiled-coil region" evidence="16">
    <location>
        <begin position="127"/>
        <end position="186"/>
    </location>
</feature>
<accession>A0AAW1TLR8</accession>
<evidence type="ECO:0000256" key="16">
    <source>
        <dbReference type="SAM" id="Coils"/>
    </source>
</evidence>
<dbReference type="GO" id="GO:0031369">
    <property type="term" value="F:translation initiation factor binding"/>
    <property type="evidence" value="ECO:0007669"/>
    <property type="project" value="TreeGrafter"/>
</dbReference>
<keyword evidence="6" id="KW-0509">mRNA transport</keyword>
<evidence type="ECO:0000256" key="6">
    <source>
        <dbReference type="ARBA" id="ARBA00022816"/>
    </source>
</evidence>
<evidence type="ECO:0000256" key="5">
    <source>
        <dbReference type="ARBA" id="ARBA00022490"/>
    </source>
</evidence>
<evidence type="ECO:0000313" key="17">
    <source>
        <dbReference type="EMBL" id="KAK9872351.1"/>
    </source>
</evidence>
<keyword evidence="8" id="KW-0811">Translocation</keyword>
<comment type="caution">
    <text evidence="17">The sequence shown here is derived from an EMBL/GenBank/DDBJ whole genome shotgun (WGS) entry which is preliminary data.</text>
</comment>
<reference evidence="17 18" key="1">
    <citation type="submission" date="2023-03" db="EMBL/GenBank/DDBJ databases">
        <title>Genome insight into feeding habits of ladybird beetles.</title>
        <authorList>
            <person name="Li H.-S."/>
            <person name="Huang Y.-H."/>
            <person name="Pang H."/>
        </authorList>
    </citation>
    <scope>NUCLEOTIDE SEQUENCE [LARGE SCALE GENOMIC DNA]</scope>
    <source>
        <strain evidence="17">SYSU_2023b</strain>
        <tissue evidence="17">Whole body</tissue>
    </source>
</reference>
<evidence type="ECO:0000256" key="3">
    <source>
        <dbReference type="ARBA" id="ARBA00011056"/>
    </source>
</evidence>
<dbReference type="PANTHER" id="PTHR12960">
    <property type="entry name" value="GLE-1-RELATED"/>
    <property type="match status" value="1"/>
</dbReference>
<dbReference type="GO" id="GO:0005737">
    <property type="term" value="C:cytoplasm"/>
    <property type="evidence" value="ECO:0007669"/>
    <property type="project" value="UniProtKB-SubCell"/>
</dbReference>
<evidence type="ECO:0000256" key="4">
    <source>
        <dbReference type="ARBA" id="ARBA00022448"/>
    </source>
</evidence>
<evidence type="ECO:0000256" key="7">
    <source>
        <dbReference type="ARBA" id="ARBA00022927"/>
    </source>
</evidence>
<name>A0AAW1TLR8_9CUCU</name>
<evidence type="ECO:0000256" key="1">
    <source>
        <dbReference type="ARBA" id="ARBA00004496"/>
    </source>
</evidence>
<dbReference type="Pfam" id="PF07817">
    <property type="entry name" value="GLE1"/>
    <property type="match status" value="1"/>
</dbReference>